<evidence type="ECO:0000313" key="1">
    <source>
        <dbReference type="EMBL" id="MCJ8015275.1"/>
    </source>
</evidence>
<dbReference type="EMBL" id="JALIRP010000022">
    <property type="protein sequence ID" value="MCJ8015275.1"/>
    <property type="molecule type" value="Genomic_DNA"/>
</dbReference>
<organism evidence="1 2">
    <name type="scientific">Paenibacillus mangrovi</name>
    <dbReference type="NCBI Taxonomy" id="2931978"/>
    <lineage>
        <taxon>Bacteria</taxon>
        <taxon>Bacillati</taxon>
        <taxon>Bacillota</taxon>
        <taxon>Bacilli</taxon>
        <taxon>Bacillales</taxon>
        <taxon>Paenibacillaceae</taxon>
        <taxon>Paenibacillus</taxon>
    </lineage>
</organism>
<protein>
    <submittedName>
        <fullName evidence="1">Uncharacterized protein</fullName>
    </submittedName>
</protein>
<dbReference type="Proteomes" id="UP001139347">
    <property type="component" value="Unassembled WGS sequence"/>
</dbReference>
<proteinExistence type="predicted"/>
<evidence type="ECO:0000313" key="2">
    <source>
        <dbReference type="Proteomes" id="UP001139347"/>
    </source>
</evidence>
<dbReference type="RefSeq" id="WP_244731222.1">
    <property type="nucleotide sequence ID" value="NZ_JALIRP010000022.1"/>
</dbReference>
<comment type="caution">
    <text evidence="1">The sequence shown here is derived from an EMBL/GenBank/DDBJ whole genome shotgun (WGS) entry which is preliminary data.</text>
</comment>
<accession>A0A9X1WWQ0</accession>
<keyword evidence="2" id="KW-1185">Reference proteome</keyword>
<dbReference type="AlphaFoldDB" id="A0A9X1WWQ0"/>
<sequence length="63" mass="7289">MSNTDTANKEKELLCTKDIMKRLNMGRNAATEIMNKLNPVQIGKRKYVSRAVLEYWIKTSKTI</sequence>
<gene>
    <name evidence="1" type="ORF">MUG84_26775</name>
</gene>
<name>A0A9X1WWQ0_9BACL</name>
<reference evidence="1" key="1">
    <citation type="submission" date="2022-04" db="EMBL/GenBank/DDBJ databases">
        <title>Paenibacillus mangrovi sp. nov., a novel endophytic bacterium isolated from bark of Kandelia candel.</title>
        <authorList>
            <person name="Tuo L."/>
        </authorList>
    </citation>
    <scope>NUCLEOTIDE SEQUENCE</scope>
    <source>
        <strain evidence="1">KQZ6P-2</strain>
    </source>
</reference>